<evidence type="ECO:0000256" key="1">
    <source>
        <dbReference type="ARBA" id="ARBA00004196"/>
    </source>
</evidence>
<dbReference type="HOGENOM" id="CLU_042529_11_1_11"/>
<reference evidence="7 8" key="1">
    <citation type="journal article" date="2009" name="Stand. Genomic Sci.">
        <title>Complete genome sequence of Catenulispora acidiphila type strain (ID 139908).</title>
        <authorList>
            <person name="Copeland A."/>
            <person name="Lapidus A."/>
            <person name="Glavina Del Rio T."/>
            <person name="Nolan M."/>
            <person name="Lucas S."/>
            <person name="Chen F."/>
            <person name="Tice H."/>
            <person name="Cheng J.F."/>
            <person name="Bruce D."/>
            <person name="Goodwin L."/>
            <person name="Pitluck S."/>
            <person name="Mikhailova N."/>
            <person name="Pati A."/>
            <person name="Ivanova N."/>
            <person name="Mavromatis K."/>
            <person name="Chen A."/>
            <person name="Palaniappan K."/>
            <person name="Chain P."/>
            <person name="Land M."/>
            <person name="Hauser L."/>
            <person name="Chang Y.J."/>
            <person name="Jeffries C.D."/>
            <person name="Chertkov O."/>
            <person name="Brettin T."/>
            <person name="Detter J.C."/>
            <person name="Han C."/>
            <person name="Ali Z."/>
            <person name="Tindall B.J."/>
            <person name="Goker M."/>
            <person name="Bristow J."/>
            <person name="Eisen J.A."/>
            <person name="Markowitz V."/>
            <person name="Hugenholtz P."/>
            <person name="Kyrpides N.C."/>
            <person name="Klenk H.P."/>
        </authorList>
    </citation>
    <scope>NUCLEOTIDE SEQUENCE [LARGE SCALE GENOMIC DNA]</scope>
    <source>
        <strain evidence="8">DSM 44928 / JCM 14897 / NBRC 102108 / NRRL B-24433 / ID139908</strain>
    </source>
</reference>
<dbReference type="eggNOG" id="COG0526">
    <property type="taxonomic scope" value="Bacteria"/>
</dbReference>
<dbReference type="InParanoid" id="C7Q6M7"/>
<dbReference type="CDD" id="cd02966">
    <property type="entry name" value="TlpA_like_family"/>
    <property type="match status" value="1"/>
</dbReference>
<dbReference type="InterPro" id="IPR036249">
    <property type="entry name" value="Thioredoxin-like_sf"/>
</dbReference>
<keyword evidence="3" id="KW-0735">Signal-anchor</keyword>
<evidence type="ECO:0000256" key="3">
    <source>
        <dbReference type="ARBA" id="ARBA00022968"/>
    </source>
</evidence>
<proteinExistence type="predicted"/>
<keyword evidence="8" id="KW-1185">Reference proteome</keyword>
<gene>
    <name evidence="7" type="ordered locus">Caci_5203</name>
</gene>
<dbReference type="InterPro" id="IPR013766">
    <property type="entry name" value="Thioredoxin_domain"/>
</dbReference>
<feature type="domain" description="Thioredoxin" evidence="6">
    <location>
        <begin position="55"/>
        <end position="199"/>
    </location>
</feature>
<dbReference type="GO" id="GO:0016209">
    <property type="term" value="F:antioxidant activity"/>
    <property type="evidence" value="ECO:0007669"/>
    <property type="project" value="InterPro"/>
</dbReference>
<dbReference type="EMBL" id="CP001700">
    <property type="protein sequence ID" value="ACU74062.1"/>
    <property type="molecule type" value="Genomic_DNA"/>
</dbReference>
<keyword evidence="5" id="KW-0676">Redox-active center</keyword>
<comment type="subcellular location">
    <subcellularLocation>
        <location evidence="1">Cell envelope</location>
    </subcellularLocation>
</comment>
<dbReference type="InterPro" id="IPR050553">
    <property type="entry name" value="Thioredoxin_ResA/DsbE_sf"/>
</dbReference>
<evidence type="ECO:0000256" key="4">
    <source>
        <dbReference type="ARBA" id="ARBA00023157"/>
    </source>
</evidence>
<dbReference type="PROSITE" id="PS51352">
    <property type="entry name" value="THIOREDOXIN_2"/>
    <property type="match status" value="1"/>
</dbReference>
<dbReference type="Gene3D" id="3.40.30.10">
    <property type="entry name" value="Glutaredoxin"/>
    <property type="match status" value="1"/>
</dbReference>
<organism evidence="7 8">
    <name type="scientific">Catenulispora acidiphila (strain DSM 44928 / JCM 14897 / NBRC 102108 / NRRL B-24433 / ID139908)</name>
    <dbReference type="NCBI Taxonomy" id="479433"/>
    <lineage>
        <taxon>Bacteria</taxon>
        <taxon>Bacillati</taxon>
        <taxon>Actinomycetota</taxon>
        <taxon>Actinomycetes</taxon>
        <taxon>Catenulisporales</taxon>
        <taxon>Catenulisporaceae</taxon>
        <taxon>Catenulispora</taxon>
    </lineage>
</organism>
<evidence type="ECO:0000256" key="5">
    <source>
        <dbReference type="ARBA" id="ARBA00023284"/>
    </source>
</evidence>
<evidence type="ECO:0000313" key="7">
    <source>
        <dbReference type="EMBL" id="ACU74062.1"/>
    </source>
</evidence>
<keyword evidence="2" id="KW-0201">Cytochrome c-type biogenesis</keyword>
<dbReference type="Pfam" id="PF00578">
    <property type="entry name" value="AhpC-TSA"/>
    <property type="match status" value="1"/>
</dbReference>
<dbReference type="InterPro" id="IPR000866">
    <property type="entry name" value="AhpC/TSA"/>
</dbReference>
<name>C7Q6M7_CATAD</name>
<evidence type="ECO:0000259" key="6">
    <source>
        <dbReference type="PROSITE" id="PS51352"/>
    </source>
</evidence>
<evidence type="ECO:0000256" key="2">
    <source>
        <dbReference type="ARBA" id="ARBA00022748"/>
    </source>
</evidence>
<evidence type="ECO:0000313" key="8">
    <source>
        <dbReference type="Proteomes" id="UP000000851"/>
    </source>
</evidence>
<dbReference type="PANTHER" id="PTHR42852">
    <property type="entry name" value="THIOL:DISULFIDE INTERCHANGE PROTEIN DSBE"/>
    <property type="match status" value="1"/>
</dbReference>
<dbReference type="AlphaFoldDB" id="C7Q6M7"/>
<accession>C7Q6M7</accession>
<dbReference type="Proteomes" id="UP000000851">
    <property type="component" value="Chromosome"/>
</dbReference>
<dbReference type="GO" id="GO:0016491">
    <property type="term" value="F:oxidoreductase activity"/>
    <property type="evidence" value="ECO:0007669"/>
    <property type="project" value="InterPro"/>
</dbReference>
<sequence length="201" mass="21072" precursor="true">MDAACKTFRVQHRSHKTRLAVAISTATVLAVGLAACGGAGPKNAAGLGTAGAIAADHRKPFPVLSGTTLDGAQLDLSSYKGQIVVMNIWASWCDSCEAEAPYLEHAYETYKDKGVRFVGIDAGDDNTGQARAFVKAKQIGYPNLVDGVDEKLLTKLAGITSLGSVPSTLIIDKNGDLAWRSLRPVDYNALSAALGPVIAEQ</sequence>
<protein>
    <submittedName>
        <fullName evidence="7">Alkyl hydroperoxide reductase/ Thiol specific antioxidant/ Mal allergen</fullName>
    </submittedName>
</protein>
<keyword evidence="4" id="KW-1015">Disulfide bond</keyword>
<dbReference type="STRING" id="479433.Caci_5203"/>
<dbReference type="PANTHER" id="PTHR42852:SF6">
    <property type="entry name" value="THIOL:DISULFIDE INTERCHANGE PROTEIN DSBE"/>
    <property type="match status" value="1"/>
</dbReference>
<dbReference type="GO" id="GO:0030313">
    <property type="term" value="C:cell envelope"/>
    <property type="evidence" value="ECO:0007669"/>
    <property type="project" value="UniProtKB-SubCell"/>
</dbReference>
<keyword evidence="3" id="KW-0812">Transmembrane</keyword>
<dbReference type="KEGG" id="cai:Caci_5203"/>
<dbReference type="SUPFAM" id="SSF52833">
    <property type="entry name" value="Thioredoxin-like"/>
    <property type="match status" value="1"/>
</dbReference>
<dbReference type="GO" id="GO:0017004">
    <property type="term" value="P:cytochrome complex assembly"/>
    <property type="evidence" value="ECO:0007669"/>
    <property type="project" value="UniProtKB-KW"/>
</dbReference>